<dbReference type="EMBL" id="CAJNJA010010381">
    <property type="protein sequence ID" value="CAE7256943.1"/>
    <property type="molecule type" value="Genomic_DNA"/>
</dbReference>
<accession>A0A812MF32</accession>
<evidence type="ECO:0000313" key="1">
    <source>
        <dbReference type="EMBL" id="CAE7256943.1"/>
    </source>
</evidence>
<sequence>RGFLRETSAVGFLTARQAAISGASDRHQPLRWAQSGRLCVTFATTFTVRTGFGGKPQSAARLRARIRTRPVNVCEVLGTLLNDGSWMNEVDWRLAPAELPQ</sequence>
<protein>
    <submittedName>
        <fullName evidence="1">Uncharacterized protein</fullName>
    </submittedName>
</protein>
<feature type="non-terminal residue" evidence="1">
    <location>
        <position position="101"/>
    </location>
</feature>
<feature type="non-terminal residue" evidence="1">
    <location>
        <position position="1"/>
    </location>
</feature>
<name>A0A812MF32_9DINO</name>
<comment type="caution">
    <text evidence="1">The sequence shown here is derived from an EMBL/GenBank/DDBJ whole genome shotgun (WGS) entry which is preliminary data.</text>
</comment>
<evidence type="ECO:0000313" key="2">
    <source>
        <dbReference type="Proteomes" id="UP000601435"/>
    </source>
</evidence>
<dbReference type="AlphaFoldDB" id="A0A812MF32"/>
<dbReference type="OrthoDB" id="10267299at2759"/>
<dbReference type="Proteomes" id="UP000601435">
    <property type="component" value="Unassembled WGS sequence"/>
</dbReference>
<proteinExistence type="predicted"/>
<organism evidence="1 2">
    <name type="scientific">Symbiodinium necroappetens</name>
    <dbReference type="NCBI Taxonomy" id="1628268"/>
    <lineage>
        <taxon>Eukaryota</taxon>
        <taxon>Sar</taxon>
        <taxon>Alveolata</taxon>
        <taxon>Dinophyceae</taxon>
        <taxon>Suessiales</taxon>
        <taxon>Symbiodiniaceae</taxon>
        <taxon>Symbiodinium</taxon>
    </lineage>
</organism>
<keyword evidence="2" id="KW-1185">Reference proteome</keyword>
<gene>
    <name evidence="1" type="ORF">SNEC2469_LOCUS5676</name>
</gene>
<reference evidence="1" key="1">
    <citation type="submission" date="2021-02" db="EMBL/GenBank/DDBJ databases">
        <authorList>
            <person name="Dougan E. K."/>
            <person name="Rhodes N."/>
            <person name="Thang M."/>
            <person name="Chan C."/>
        </authorList>
    </citation>
    <scope>NUCLEOTIDE SEQUENCE</scope>
</reference>